<dbReference type="AlphaFoldDB" id="A0A0C9XWD0"/>
<feature type="compositionally biased region" description="Polar residues" evidence="1">
    <location>
        <begin position="24"/>
        <end position="33"/>
    </location>
</feature>
<dbReference type="OrthoDB" id="2974017at2759"/>
<evidence type="ECO:0000313" key="2">
    <source>
        <dbReference type="EMBL" id="KIK05894.1"/>
    </source>
</evidence>
<name>A0A0C9XWD0_9AGAR</name>
<evidence type="ECO:0000256" key="1">
    <source>
        <dbReference type="SAM" id="MobiDB-lite"/>
    </source>
</evidence>
<organism evidence="2 3">
    <name type="scientific">Laccaria amethystina LaAM-08-1</name>
    <dbReference type="NCBI Taxonomy" id="1095629"/>
    <lineage>
        <taxon>Eukaryota</taxon>
        <taxon>Fungi</taxon>
        <taxon>Dikarya</taxon>
        <taxon>Basidiomycota</taxon>
        <taxon>Agaricomycotina</taxon>
        <taxon>Agaricomycetes</taxon>
        <taxon>Agaricomycetidae</taxon>
        <taxon>Agaricales</taxon>
        <taxon>Agaricineae</taxon>
        <taxon>Hydnangiaceae</taxon>
        <taxon>Laccaria</taxon>
    </lineage>
</organism>
<proteinExistence type="predicted"/>
<dbReference type="Proteomes" id="UP000054477">
    <property type="component" value="Unassembled WGS sequence"/>
</dbReference>
<dbReference type="HOGENOM" id="CLU_033651_0_0_1"/>
<sequence length="321" mass="34890">MYTLPGDHMPVSSSTPSLDDKRGTNSAAKVGQSTKRTGPSYVYYRLYTKLGPFKSNHPLSYNDRFIGRIPSKSFAPPHTVASIKWSLCKLEGLSEPDKALLFLSLSNPAPKEDTARLSLYAPSGPGLSEQDPIILVVELEKRTKEVLQAEKLPEHSDDTDVHYGKSLYYRVYSSEGGDKKAKTSFDESDISLGRLNTLLIAPPHTAGSLKACITKVEGLVMPGHALYKEMELFQDVNSDAAMGDTDVIPFQGDTYLGSDQGNPVALVNATTDTAADQKVKPMSGKVFSEHPLDTAATNCALSDGPDSNFTKLARLSYTYSE</sequence>
<keyword evidence="3" id="KW-1185">Reference proteome</keyword>
<reference evidence="2 3" key="1">
    <citation type="submission" date="2014-04" db="EMBL/GenBank/DDBJ databases">
        <authorList>
            <consortium name="DOE Joint Genome Institute"/>
            <person name="Kuo A."/>
            <person name="Kohler A."/>
            <person name="Nagy L.G."/>
            <person name="Floudas D."/>
            <person name="Copeland A."/>
            <person name="Barry K.W."/>
            <person name="Cichocki N."/>
            <person name="Veneault-Fourrey C."/>
            <person name="LaButti K."/>
            <person name="Lindquist E.A."/>
            <person name="Lipzen A."/>
            <person name="Lundell T."/>
            <person name="Morin E."/>
            <person name="Murat C."/>
            <person name="Sun H."/>
            <person name="Tunlid A."/>
            <person name="Henrissat B."/>
            <person name="Grigoriev I.V."/>
            <person name="Hibbett D.S."/>
            <person name="Martin F."/>
            <person name="Nordberg H.P."/>
            <person name="Cantor M.N."/>
            <person name="Hua S.X."/>
        </authorList>
    </citation>
    <scope>NUCLEOTIDE SEQUENCE [LARGE SCALE GENOMIC DNA]</scope>
    <source>
        <strain evidence="2 3">LaAM-08-1</strain>
    </source>
</reference>
<evidence type="ECO:0000313" key="3">
    <source>
        <dbReference type="Proteomes" id="UP000054477"/>
    </source>
</evidence>
<protein>
    <submittedName>
        <fullName evidence="2">Uncharacterized protein</fullName>
    </submittedName>
</protein>
<reference evidence="3" key="2">
    <citation type="submission" date="2015-01" db="EMBL/GenBank/DDBJ databases">
        <title>Evolutionary Origins and Diversification of the Mycorrhizal Mutualists.</title>
        <authorList>
            <consortium name="DOE Joint Genome Institute"/>
            <consortium name="Mycorrhizal Genomics Consortium"/>
            <person name="Kohler A."/>
            <person name="Kuo A."/>
            <person name="Nagy L.G."/>
            <person name="Floudas D."/>
            <person name="Copeland A."/>
            <person name="Barry K.W."/>
            <person name="Cichocki N."/>
            <person name="Veneault-Fourrey C."/>
            <person name="LaButti K."/>
            <person name="Lindquist E.A."/>
            <person name="Lipzen A."/>
            <person name="Lundell T."/>
            <person name="Morin E."/>
            <person name="Murat C."/>
            <person name="Riley R."/>
            <person name="Ohm R."/>
            <person name="Sun H."/>
            <person name="Tunlid A."/>
            <person name="Henrissat B."/>
            <person name="Grigoriev I.V."/>
            <person name="Hibbett D.S."/>
            <person name="Martin F."/>
        </authorList>
    </citation>
    <scope>NUCLEOTIDE SEQUENCE [LARGE SCALE GENOMIC DNA]</scope>
    <source>
        <strain evidence="3">LaAM-08-1</strain>
    </source>
</reference>
<accession>A0A0C9XWD0</accession>
<dbReference type="EMBL" id="KN838556">
    <property type="protein sequence ID" value="KIK05894.1"/>
    <property type="molecule type" value="Genomic_DNA"/>
</dbReference>
<gene>
    <name evidence="2" type="ORF">K443DRAFT_3458</name>
</gene>
<feature type="region of interest" description="Disordered" evidence="1">
    <location>
        <begin position="1"/>
        <end position="33"/>
    </location>
</feature>